<name>A0A7U4QIX2_DESA2</name>
<proteinExistence type="inferred from homology"/>
<keyword evidence="2" id="KW-0560">Oxidoreductase</keyword>
<dbReference type="PANTHER" id="PTHR43196:SF1">
    <property type="entry name" value="SULFATE ADENYLYLTRANSFERASE SUBUNIT 2"/>
    <property type="match status" value="1"/>
</dbReference>
<dbReference type="PANTHER" id="PTHR43196">
    <property type="entry name" value="SULFATE ADENYLYLTRANSFERASE SUBUNIT 2"/>
    <property type="match status" value="1"/>
</dbReference>
<organism evidence="4 5">
    <name type="scientific">Desulfofervidus auxilii</name>
    <dbReference type="NCBI Taxonomy" id="1621989"/>
    <lineage>
        <taxon>Bacteria</taxon>
        <taxon>Pseudomonadati</taxon>
        <taxon>Thermodesulfobacteriota</taxon>
        <taxon>Candidatus Desulfofervidia</taxon>
        <taxon>Candidatus Desulfofervidales</taxon>
        <taxon>Candidatus Desulfofervidaceae</taxon>
        <taxon>Candidatus Desulfofervidus</taxon>
    </lineage>
</organism>
<evidence type="ECO:0000313" key="4">
    <source>
        <dbReference type="EMBL" id="AMM40176.1"/>
    </source>
</evidence>
<evidence type="ECO:0000259" key="3">
    <source>
        <dbReference type="Pfam" id="PF01507"/>
    </source>
</evidence>
<comment type="similarity">
    <text evidence="1">Belongs to the PAPS reductase family. CysH subfamily.</text>
</comment>
<accession>A0A7U4QIX2</accession>
<keyword evidence="5" id="KW-1185">Reference proteome</keyword>
<dbReference type="EMBL" id="CP013015">
    <property type="protein sequence ID" value="AMM40176.1"/>
    <property type="molecule type" value="Genomic_DNA"/>
</dbReference>
<evidence type="ECO:0000256" key="2">
    <source>
        <dbReference type="ARBA" id="ARBA00023002"/>
    </source>
</evidence>
<dbReference type="RefSeq" id="WP_066060473.1">
    <property type="nucleotide sequence ID" value="NZ_CP013015.1"/>
</dbReference>
<reference evidence="4 5" key="1">
    <citation type="submission" date="2015-10" db="EMBL/GenBank/DDBJ databases">
        <title>Candidatus Desulfofervidus auxilii, a hydrogenotrophic sulfate-reducing bacterium involved in the thermophilic anaerobic oxidation of methane.</title>
        <authorList>
            <person name="Krukenberg V."/>
            <person name="Richter M."/>
            <person name="Wegener G."/>
        </authorList>
    </citation>
    <scope>NUCLEOTIDE SEQUENCE [LARGE SCALE GENOMIC DNA]</scope>
    <source>
        <strain evidence="4 5">HS1</strain>
    </source>
</reference>
<dbReference type="Gene3D" id="3.40.50.620">
    <property type="entry name" value="HUPs"/>
    <property type="match status" value="1"/>
</dbReference>
<dbReference type="Proteomes" id="UP000070560">
    <property type="component" value="Chromosome"/>
</dbReference>
<evidence type="ECO:0000313" key="5">
    <source>
        <dbReference type="Proteomes" id="UP000070560"/>
    </source>
</evidence>
<dbReference type="PIRSF" id="PIRSF000857">
    <property type="entry name" value="PAPS_reductase"/>
    <property type="match status" value="1"/>
</dbReference>
<dbReference type="GO" id="GO:0019379">
    <property type="term" value="P:sulfate assimilation, phosphoadenylyl sulfate reduction by phosphoadenylyl-sulfate reductase (thioredoxin)"/>
    <property type="evidence" value="ECO:0007669"/>
    <property type="project" value="InterPro"/>
</dbReference>
<dbReference type="InterPro" id="IPR050128">
    <property type="entry name" value="Sulfate_adenylyltrnsfr_sub2"/>
</dbReference>
<dbReference type="KEGG" id="daw:HS1_000370"/>
<dbReference type="OrthoDB" id="9772604at2"/>
<evidence type="ECO:0000256" key="1">
    <source>
        <dbReference type="ARBA" id="ARBA00009732"/>
    </source>
</evidence>
<protein>
    <submittedName>
        <fullName evidence="4">Phosphoadenosine phosphosulfate reductase</fullName>
    </submittedName>
</protein>
<dbReference type="SUPFAM" id="SSF52402">
    <property type="entry name" value="Adenine nucleotide alpha hydrolases-like"/>
    <property type="match status" value="1"/>
</dbReference>
<dbReference type="InterPro" id="IPR002500">
    <property type="entry name" value="PAPS_reduct_dom"/>
</dbReference>
<dbReference type="AlphaFoldDB" id="A0A7U4QIX2"/>
<dbReference type="GO" id="GO:0004604">
    <property type="term" value="F:phosphoadenylyl-sulfate reductase (thioredoxin) activity"/>
    <property type="evidence" value="ECO:0007669"/>
    <property type="project" value="InterPro"/>
</dbReference>
<sequence>MNHPSQETTKNWSLEQREAESRKIIKEAIEKHQGKIATAWSGGKDSTTVLHLIKQEFGKVIIPVVFIDTSVKFPEIYAFRDKLAKEWNLNLIIIKNENALKEIEIAKDKKECCYLLKTLPLRQIIEKNGWQALITAVRWDEQEARKNEVYISPRENPPHLRIHPILHFREIDIWSYIKKYNVPYCELYHKGYRSLGCIPCTQLGSAEGPERSGRDQSKEEIMQRLRDLGYF</sequence>
<feature type="domain" description="Phosphoadenosine phosphosulphate reductase" evidence="3">
    <location>
        <begin position="36"/>
        <end position="202"/>
    </location>
</feature>
<dbReference type="InterPro" id="IPR004511">
    <property type="entry name" value="PAPS/APS_Rdtase"/>
</dbReference>
<gene>
    <name evidence="4" type="ORF">HS1_000370</name>
</gene>
<dbReference type="Pfam" id="PF01507">
    <property type="entry name" value="PAPS_reduct"/>
    <property type="match status" value="1"/>
</dbReference>
<dbReference type="InterPro" id="IPR014729">
    <property type="entry name" value="Rossmann-like_a/b/a_fold"/>
</dbReference>